<sequence length="182" mass="20105">MKKLLIAAAIGFASLTAHATDIGLSAAETYAKIQKAEPNVLFIDVRDPVEIMFVGFSDAVHANVPFMLVDRTQWNAEKGVFRLYRNPDFVNQVKLELARRGLSADAEIITMCRSGSERGEPSAALLRESGFPNARYVINGFQGDAIKDGPQAGFRLKNGWQNSGLPWSPRMNADKIHRVDSR</sequence>
<keyword evidence="3" id="KW-0808">Transferase</keyword>
<feature type="signal peptide" evidence="1">
    <location>
        <begin position="1"/>
        <end position="19"/>
    </location>
</feature>
<dbReference type="STRING" id="1134435.AC731_001585"/>
<dbReference type="AlphaFoldDB" id="A0A140IDC6"/>
<name>A0A140IDC6_9RHOO</name>
<dbReference type="GO" id="GO:0016740">
    <property type="term" value="F:transferase activity"/>
    <property type="evidence" value="ECO:0007669"/>
    <property type="project" value="UniProtKB-KW"/>
</dbReference>
<evidence type="ECO:0000313" key="4">
    <source>
        <dbReference type="Proteomes" id="UP000036902"/>
    </source>
</evidence>
<dbReference type="EMBL" id="CP014646">
    <property type="protein sequence ID" value="AMO35751.1"/>
    <property type="molecule type" value="Genomic_DNA"/>
</dbReference>
<dbReference type="Proteomes" id="UP000036902">
    <property type="component" value="Chromosome"/>
</dbReference>
<dbReference type="SMART" id="SM00450">
    <property type="entry name" value="RHOD"/>
    <property type="match status" value="1"/>
</dbReference>
<accession>A0A140IDC6</accession>
<feature type="chain" id="PRO_5007807422" evidence="1">
    <location>
        <begin position="20"/>
        <end position="182"/>
    </location>
</feature>
<evidence type="ECO:0000256" key="1">
    <source>
        <dbReference type="SAM" id="SignalP"/>
    </source>
</evidence>
<evidence type="ECO:0000259" key="2">
    <source>
        <dbReference type="PROSITE" id="PS50206"/>
    </source>
</evidence>
<reference evidence="4" key="1">
    <citation type="submission" date="2016-03" db="EMBL/GenBank/DDBJ databases">
        <authorList>
            <person name="Ma C."/>
            <person name="Zhou S."/>
            <person name="Yang G."/>
        </authorList>
    </citation>
    <scope>NUCLEOTIDE SEQUENCE [LARGE SCALE GENOMIC DNA]</scope>
    <source>
        <strain evidence="4">SgZ-1</strain>
    </source>
</reference>
<dbReference type="KEGG" id="thu:AC731_001585"/>
<dbReference type="RefSeq" id="WP_004252742.1">
    <property type="nucleotide sequence ID" value="NZ_CP014646.1"/>
</dbReference>
<proteinExistence type="predicted"/>
<keyword evidence="1" id="KW-0732">Signal</keyword>
<gene>
    <name evidence="3" type="ORF">AC731_001585</name>
</gene>
<keyword evidence="4" id="KW-1185">Reference proteome</keyword>
<dbReference type="PROSITE" id="PS50206">
    <property type="entry name" value="RHODANESE_3"/>
    <property type="match status" value="1"/>
</dbReference>
<feature type="domain" description="Rhodanese" evidence="2">
    <location>
        <begin position="36"/>
        <end position="153"/>
    </location>
</feature>
<dbReference type="Pfam" id="PF00581">
    <property type="entry name" value="Rhodanese"/>
    <property type="match status" value="1"/>
</dbReference>
<organism evidence="3 4">
    <name type="scientific">Thauera humireducens</name>
    <dbReference type="NCBI Taxonomy" id="1134435"/>
    <lineage>
        <taxon>Bacteria</taxon>
        <taxon>Pseudomonadati</taxon>
        <taxon>Pseudomonadota</taxon>
        <taxon>Betaproteobacteria</taxon>
        <taxon>Rhodocyclales</taxon>
        <taxon>Zoogloeaceae</taxon>
        <taxon>Thauera</taxon>
    </lineage>
</organism>
<dbReference type="SUPFAM" id="SSF52821">
    <property type="entry name" value="Rhodanese/Cell cycle control phosphatase"/>
    <property type="match status" value="1"/>
</dbReference>
<evidence type="ECO:0000313" key="3">
    <source>
        <dbReference type="EMBL" id="AMO35751.1"/>
    </source>
</evidence>
<dbReference type="InterPro" id="IPR036873">
    <property type="entry name" value="Rhodanese-like_dom_sf"/>
</dbReference>
<dbReference type="InterPro" id="IPR001763">
    <property type="entry name" value="Rhodanese-like_dom"/>
</dbReference>
<dbReference type="Gene3D" id="3.40.250.10">
    <property type="entry name" value="Rhodanese-like domain"/>
    <property type="match status" value="1"/>
</dbReference>
<protein>
    <submittedName>
        <fullName evidence="3">Sulfurtransferase</fullName>
    </submittedName>
</protein>